<feature type="domain" description="DinB-like" evidence="1">
    <location>
        <begin position="37"/>
        <end position="166"/>
    </location>
</feature>
<reference evidence="2" key="2">
    <citation type="submission" date="2020-09" db="EMBL/GenBank/DDBJ databases">
        <authorList>
            <person name="Sun Q."/>
            <person name="Kim S."/>
        </authorList>
    </citation>
    <scope>NUCLEOTIDE SEQUENCE</scope>
    <source>
        <strain evidence="2">KCTC 12368</strain>
    </source>
</reference>
<sequence length="171" mass="19877">MNERLVPSEGEYGEFYETYISKVRGRDLDALMLSQVEDLRQYFEGMKEEQAAQSYEEGKWSLKELIGHINDTEKVMLYRALCIARGEKQSLPSMDQEEYVAKGNFNDQPLALLLEDFELTRFVIRNFFRSLSPDALTYTGSANGYTTSVRALMNIIPGHFLHHMQILKERY</sequence>
<dbReference type="Pfam" id="PF12867">
    <property type="entry name" value="DinB_2"/>
    <property type="match status" value="1"/>
</dbReference>
<dbReference type="Proteomes" id="UP000619457">
    <property type="component" value="Unassembled WGS sequence"/>
</dbReference>
<dbReference type="AlphaFoldDB" id="A0A918PZ21"/>
<reference evidence="2" key="1">
    <citation type="journal article" date="2014" name="Int. J. Syst. Evol. Microbiol.">
        <title>Complete genome sequence of Corynebacterium casei LMG S-19264T (=DSM 44701T), isolated from a smear-ripened cheese.</title>
        <authorList>
            <consortium name="US DOE Joint Genome Institute (JGI-PGF)"/>
            <person name="Walter F."/>
            <person name="Albersmeier A."/>
            <person name="Kalinowski J."/>
            <person name="Ruckert C."/>
        </authorList>
    </citation>
    <scope>NUCLEOTIDE SEQUENCE</scope>
    <source>
        <strain evidence="2">KCTC 12368</strain>
    </source>
</reference>
<evidence type="ECO:0000313" key="3">
    <source>
        <dbReference type="Proteomes" id="UP000619457"/>
    </source>
</evidence>
<proteinExistence type="predicted"/>
<dbReference type="EMBL" id="BMWX01000003">
    <property type="protein sequence ID" value="GGZ25789.1"/>
    <property type="molecule type" value="Genomic_DNA"/>
</dbReference>
<gene>
    <name evidence="2" type="ORF">GCM10007049_17940</name>
</gene>
<dbReference type="InterPro" id="IPR034660">
    <property type="entry name" value="DinB/YfiT-like"/>
</dbReference>
<protein>
    <recommendedName>
        <fullName evidence="1">DinB-like domain-containing protein</fullName>
    </recommendedName>
</protein>
<accession>A0A918PZ21</accession>
<dbReference type="InterPro" id="IPR024775">
    <property type="entry name" value="DinB-like"/>
</dbReference>
<evidence type="ECO:0000313" key="2">
    <source>
        <dbReference type="EMBL" id="GGZ25789.1"/>
    </source>
</evidence>
<comment type="caution">
    <text evidence="2">The sequence shown here is derived from an EMBL/GenBank/DDBJ whole genome shotgun (WGS) entry which is preliminary data.</text>
</comment>
<evidence type="ECO:0000259" key="1">
    <source>
        <dbReference type="Pfam" id="PF12867"/>
    </source>
</evidence>
<organism evidence="2 3">
    <name type="scientific">Echinicola pacifica</name>
    <dbReference type="NCBI Taxonomy" id="346377"/>
    <lineage>
        <taxon>Bacteria</taxon>
        <taxon>Pseudomonadati</taxon>
        <taxon>Bacteroidota</taxon>
        <taxon>Cytophagia</taxon>
        <taxon>Cytophagales</taxon>
        <taxon>Cyclobacteriaceae</taxon>
        <taxon>Echinicola</taxon>
    </lineage>
</organism>
<dbReference type="RefSeq" id="WP_018473318.1">
    <property type="nucleotide sequence ID" value="NZ_BMWX01000003.1"/>
</dbReference>
<keyword evidence="3" id="KW-1185">Reference proteome</keyword>
<dbReference type="SUPFAM" id="SSF109854">
    <property type="entry name" value="DinB/YfiT-like putative metalloenzymes"/>
    <property type="match status" value="1"/>
</dbReference>
<name>A0A918PZ21_9BACT</name>
<dbReference type="Gene3D" id="1.20.120.450">
    <property type="entry name" value="dinb family like domain"/>
    <property type="match status" value="1"/>
</dbReference>